<evidence type="ECO:0000259" key="2">
    <source>
        <dbReference type="PROSITE" id="PS51832"/>
    </source>
</evidence>
<dbReference type="InterPro" id="IPR041657">
    <property type="entry name" value="HTH_17"/>
</dbReference>
<feature type="domain" description="HD-GYP" evidence="2">
    <location>
        <begin position="1"/>
        <end position="171"/>
    </location>
</feature>
<name>A0A9X3NGE0_9ACTN</name>
<dbReference type="Proteomes" id="UP001147653">
    <property type="component" value="Unassembled WGS sequence"/>
</dbReference>
<evidence type="ECO:0000313" key="3">
    <source>
        <dbReference type="EMBL" id="MDA0184470.1"/>
    </source>
</evidence>
<feature type="region of interest" description="Disordered" evidence="1">
    <location>
        <begin position="370"/>
        <end position="397"/>
    </location>
</feature>
<dbReference type="PANTHER" id="PTHR45228:SF1">
    <property type="entry name" value="CYCLIC DI-GMP PHOSPHODIESTERASE TM_0186"/>
    <property type="match status" value="1"/>
</dbReference>
<dbReference type="AlphaFoldDB" id="A0A9X3NGE0"/>
<dbReference type="CDD" id="cd04762">
    <property type="entry name" value="HTH_MerR-trunc"/>
    <property type="match status" value="1"/>
</dbReference>
<dbReference type="InterPro" id="IPR003607">
    <property type="entry name" value="HD/PDEase_dom"/>
</dbReference>
<dbReference type="SUPFAM" id="SSF46955">
    <property type="entry name" value="Putative DNA-binding domain"/>
    <property type="match status" value="1"/>
</dbReference>
<organism evidence="3 4">
    <name type="scientific">Solirubrobacter phytolaccae</name>
    <dbReference type="NCBI Taxonomy" id="1404360"/>
    <lineage>
        <taxon>Bacteria</taxon>
        <taxon>Bacillati</taxon>
        <taxon>Actinomycetota</taxon>
        <taxon>Thermoleophilia</taxon>
        <taxon>Solirubrobacterales</taxon>
        <taxon>Solirubrobacteraceae</taxon>
        <taxon>Solirubrobacter</taxon>
    </lineage>
</organism>
<dbReference type="SUPFAM" id="SSF109604">
    <property type="entry name" value="HD-domain/PDEase-like"/>
    <property type="match status" value="1"/>
</dbReference>
<dbReference type="InterPro" id="IPR037522">
    <property type="entry name" value="HD_GYP_dom"/>
</dbReference>
<evidence type="ECO:0000313" key="4">
    <source>
        <dbReference type="Proteomes" id="UP001147653"/>
    </source>
</evidence>
<dbReference type="CDD" id="cd00077">
    <property type="entry name" value="HDc"/>
    <property type="match status" value="1"/>
</dbReference>
<comment type="caution">
    <text evidence="3">The sequence shown here is derived from an EMBL/GenBank/DDBJ whole genome shotgun (WGS) entry which is preliminary data.</text>
</comment>
<gene>
    <name evidence="3" type="ORF">OJ997_29470</name>
</gene>
<dbReference type="Pfam" id="PF13487">
    <property type="entry name" value="HD_5"/>
    <property type="match status" value="1"/>
</dbReference>
<dbReference type="Gene3D" id="1.10.1660.10">
    <property type="match status" value="1"/>
</dbReference>
<keyword evidence="4" id="KW-1185">Reference proteome</keyword>
<protein>
    <submittedName>
        <fullName evidence="3">HD domain-containing protein</fullName>
    </submittedName>
</protein>
<dbReference type="Gene3D" id="1.10.3210.10">
    <property type="entry name" value="Hypothetical protein af1432"/>
    <property type="match status" value="1"/>
</dbReference>
<sequence>MESASHLHRMSCHCTAIAGRMGLDAELIGAASRLHDVGMDNIAQRAAPLTAAERDQVEDHPRVGHAMLSGSGVPSFEMAAKIALTHHERFDGDGYPQGLSGNKIPIAGRIAAVADTFDALTTDRVYRLAGTVDDAVATMRSERGRQFDPTVLDAFLDGLDDAVKVLVLHPARASAPQVEETFLTLQAAADTLRISPSRLRRWSDEGRIDTLRTPGGHRRFPLDGVRRLADEIGVQPVVRPVDAPQGPVPVLADTLRGHGPKLAAAAAQSIYRNGPVGWFGLPAAGETMETWLTALVDGCERGQYPAVEAATDALMRQAHAHAATLLERHMFLDRFSQLTMRLVLRAEPDAEEFGKARRLFSSIEQHQLDVTRPAGFEPATSRSGAQNRAHDRRPSPL</sequence>
<dbReference type="PROSITE" id="PS51832">
    <property type="entry name" value="HD_GYP"/>
    <property type="match status" value="1"/>
</dbReference>
<reference evidence="3" key="1">
    <citation type="submission" date="2022-10" db="EMBL/GenBank/DDBJ databases">
        <title>The WGS of Solirubrobacter phytolaccae KCTC 29190.</title>
        <authorList>
            <person name="Jiang Z."/>
        </authorList>
    </citation>
    <scope>NUCLEOTIDE SEQUENCE</scope>
    <source>
        <strain evidence="3">KCTC 29190</strain>
    </source>
</reference>
<dbReference type="EMBL" id="JAPDDP010000076">
    <property type="protein sequence ID" value="MDA0184470.1"/>
    <property type="molecule type" value="Genomic_DNA"/>
</dbReference>
<dbReference type="Pfam" id="PF12728">
    <property type="entry name" value="HTH_17"/>
    <property type="match status" value="1"/>
</dbReference>
<dbReference type="InterPro" id="IPR009061">
    <property type="entry name" value="DNA-bd_dom_put_sf"/>
</dbReference>
<evidence type="ECO:0000256" key="1">
    <source>
        <dbReference type="SAM" id="MobiDB-lite"/>
    </source>
</evidence>
<feature type="compositionally biased region" description="Basic and acidic residues" evidence="1">
    <location>
        <begin position="388"/>
        <end position="397"/>
    </location>
</feature>
<dbReference type="RefSeq" id="WP_270028924.1">
    <property type="nucleotide sequence ID" value="NZ_JAPDDP010000076.1"/>
</dbReference>
<dbReference type="PANTHER" id="PTHR45228">
    <property type="entry name" value="CYCLIC DI-GMP PHOSPHODIESTERASE TM_0186-RELATED"/>
    <property type="match status" value="1"/>
</dbReference>
<dbReference type="InterPro" id="IPR052020">
    <property type="entry name" value="Cyclic_di-GMP/3'3'-cGAMP_PDE"/>
</dbReference>
<proteinExistence type="predicted"/>
<accession>A0A9X3NGE0</accession>